<dbReference type="HAMAP" id="MF_00127">
    <property type="entry name" value="His_tRNA_synth"/>
    <property type="match status" value="1"/>
</dbReference>
<dbReference type="RefSeq" id="WP_246463554.1">
    <property type="nucleotide sequence ID" value="NZ_BAABKT010000037.1"/>
</dbReference>
<feature type="binding site" evidence="10">
    <location>
        <position position="140"/>
    </location>
    <ligand>
        <name>L-histidine</name>
        <dbReference type="ChEBI" id="CHEBI:57595"/>
    </ligand>
</feature>
<dbReference type="SUPFAM" id="SSF52954">
    <property type="entry name" value="Class II aaRS ABD-related"/>
    <property type="match status" value="1"/>
</dbReference>
<dbReference type="InterPro" id="IPR006195">
    <property type="entry name" value="aa-tRNA-synth_II"/>
</dbReference>
<dbReference type="AlphaFoldDB" id="A0A841EB26"/>
<evidence type="ECO:0000256" key="3">
    <source>
        <dbReference type="ARBA" id="ARBA00022490"/>
    </source>
</evidence>
<feature type="binding site" evidence="10">
    <location>
        <position position="122"/>
    </location>
    <ligand>
        <name>L-histidine</name>
        <dbReference type="ChEBI" id="CHEBI:57595"/>
    </ligand>
</feature>
<accession>A0A841EB26</accession>
<dbReference type="Proteomes" id="UP000578077">
    <property type="component" value="Unassembled WGS sequence"/>
</dbReference>
<evidence type="ECO:0000256" key="7">
    <source>
        <dbReference type="ARBA" id="ARBA00023146"/>
    </source>
</evidence>
<dbReference type="CDD" id="cd00773">
    <property type="entry name" value="HisRS-like_core"/>
    <property type="match status" value="1"/>
</dbReference>
<dbReference type="InterPro" id="IPR015807">
    <property type="entry name" value="His-tRNA-ligase"/>
</dbReference>
<dbReference type="SUPFAM" id="SSF55681">
    <property type="entry name" value="Class II aaRS and biotin synthetases"/>
    <property type="match status" value="1"/>
</dbReference>
<name>A0A841EB26_9ACTN</name>
<dbReference type="InterPro" id="IPR036621">
    <property type="entry name" value="Anticodon-bd_dom_sf"/>
</dbReference>
<evidence type="ECO:0000256" key="10">
    <source>
        <dbReference type="PIRSR" id="PIRSR001549-1"/>
    </source>
</evidence>
<evidence type="ECO:0000256" key="8">
    <source>
        <dbReference type="ARBA" id="ARBA00047639"/>
    </source>
</evidence>
<comment type="catalytic activity">
    <reaction evidence="8 9">
        <text>tRNA(His) + L-histidine + ATP = L-histidyl-tRNA(His) + AMP + diphosphate + H(+)</text>
        <dbReference type="Rhea" id="RHEA:17313"/>
        <dbReference type="Rhea" id="RHEA-COMP:9665"/>
        <dbReference type="Rhea" id="RHEA-COMP:9689"/>
        <dbReference type="ChEBI" id="CHEBI:15378"/>
        <dbReference type="ChEBI" id="CHEBI:30616"/>
        <dbReference type="ChEBI" id="CHEBI:33019"/>
        <dbReference type="ChEBI" id="CHEBI:57595"/>
        <dbReference type="ChEBI" id="CHEBI:78442"/>
        <dbReference type="ChEBI" id="CHEBI:78527"/>
        <dbReference type="ChEBI" id="CHEBI:456215"/>
        <dbReference type="EC" id="6.1.1.21"/>
    </reaction>
</comment>
<gene>
    <name evidence="9" type="primary">hisS</name>
    <name evidence="12" type="ORF">HNR25_001999</name>
</gene>
<comment type="subunit">
    <text evidence="2 9">Homodimer.</text>
</comment>
<keyword evidence="4 9" id="KW-0547">Nucleotide-binding</keyword>
<comment type="similarity">
    <text evidence="1 9">Belongs to the class-II aminoacyl-tRNA synthetase family.</text>
</comment>
<dbReference type="PROSITE" id="PS50862">
    <property type="entry name" value="AA_TRNA_LIGASE_II"/>
    <property type="match status" value="1"/>
</dbReference>
<reference evidence="12 13" key="1">
    <citation type="submission" date="2020-08" db="EMBL/GenBank/DDBJ databases">
        <title>Sequencing the genomes of 1000 actinobacteria strains.</title>
        <authorList>
            <person name="Klenk H.-P."/>
        </authorList>
    </citation>
    <scope>NUCLEOTIDE SEQUENCE [LARGE SCALE GENOMIC DNA]</scope>
    <source>
        <strain evidence="12 13">DSM 44593</strain>
    </source>
</reference>
<evidence type="ECO:0000313" key="13">
    <source>
        <dbReference type="Proteomes" id="UP000578077"/>
    </source>
</evidence>
<dbReference type="InterPro" id="IPR004516">
    <property type="entry name" value="HisRS/HisZ"/>
</dbReference>
<dbReference type="GO" id="GO:0005737">
    <property type="term" value="C:cytoplasm"/>
    <property type="evidence" value="ECO:0007669"/>
    <property type="project" value="UniProtKB-SubCell"/>
</dbReference>
<comment type="caution">
    <text evidence="12">The sequence shown here is derived from an EMBL/GenBank/DDBJ whole genome shotgun (WGS) entry which is preliminary data.</text>
</comment>
<dbReference type="PANTHER" id="PTHR11476">
    <property type="entry name" value="HISTIDYL-TRNA SYNTHETASE"/>
    <property type="match status" value="1"/>
</dbReference>
<feature type="binding site" evidence="10">
    <location>
        <begin position="283"/>
        <end position="284"/>
    </location>
    <ligand>
        <name>L-histidine</name>
        <dbReference type="ChEBI" id="CHEBI:57595"/>
    </ligand>
</feature>
<organism evidence="12 13">
    <name type="scientific">Streptomonospora salina</name>
    <dbReference type="NCBI Taxonomy" id="104205"/>
    <lineage>
        <taxon>Bacteria</taxon>
        <taxon>Bacillati</taxon>
        <taxon>Actinomycetota</taxon>
        <taxon>Actinomycetes</taxon>
        <taxon>Streptosporangiales</taxon>
        <taxon>Nocardiopsidaceae</taxon>
        <taxon>Streptomonospora</taxon>
    </lineage>
</organism>
<sequence>MQEATFMGQAAQAPSGTRDFLADELRRRTAAVTAVSEVFERYGFDPLETPAFERLDVVTGKYGEEASSLLFKILRRGVHEASGQADLALRYDHTVPLARVIGTHGSKLPSPFKRYAIGPVWRADRPQDGRFREFVQCDVDTVGSHSPLADAEVVYAVADGLQALGVEDFRFLVNSREALRGLLEVYGVGLELGDGVLATLDKLDKIGEEAVAGELAERGVATATAEAVVADIAADSPDRLRAKLETNPRGKQGLAEIDRMLELTGGLEGRIAFAPRMVRGLDYYTGAIWEVEAVGYPGAVAAGGRYDQLVAALGGSDMPAVGGSVGIERILATQETAADDRRGLDVALTALGHSEAGTLRLARALRGRGLRVGTYLGTSGKLAKQLKWADDQRARFAVIRGADEQAAGEITVRDMATGEQHRVADDDAVAQIERLLGH</sequence>
<dbReference type="GO" id="GO:0005524">
    <property type="term" value="F:ATP binding"/>
    <property type="evidence" value="ECO:0007669"/>
    <property type="project" value="UniProtKB-UniRule"/>
</dbReference>
<evidence type="ECO:0000256" key="1">
    <source>
        <dbReference type="ARBA" id="ARBA00008226"/>
    </source>
</evidence>
<feature type="domain" description="Aminoacyl-transfer RNA synthetases class-II family profile" evidence="11">
    <location>
        <begin position="1"/>
        <end position="331"/>
    </location>
</feature>
<keyword evidence="9 12" id="KW-0436">Ligase</keyword>
<keyword evidence="5 9" id="KW-0067">ATP-binding</keyword>
<dbReference type="EC" id="6.1.1.21" evidence="9"/>
<dbReference type="GO" id="GO:0006427">
    <property type="term" value="P:histidyl-tRNA aminoacylation"/>
    <property type="evidence" value="ECO:0007669"/>
    <property type="project" value="UniProtKB-UniRule"/>
</dbReference>
<dbReference type="Pfam" id="PF03129">
    <property type="entry name" value="HGTP_anticodon"/>
    <property type="match status" value="1"/>
</dbReference>
<feature type="binding site" evidence="10">
    <location>
        <position position="136"/>
    </location>
    <ligand>
        <name>L-histidine</name>
        <dbReference type="ChEBI" id="CHEBI:57595"/>
    </ligand>
</feature>
<feature type="binding site" evidence="10">
    <location>
        <position position="279"/>
    </location>
    <ligand>
        <name>L-histidine</name>
        <dbReference type="ChEBI" id="CHEBI:57595"/>
    </ligand>
</feature>
<dbReference type="Pfam" id="PF13393">
    <property type="entry name" value="tRNA-synt_His"/>
    <property type="match status" value="1"/>
</dbReference>
<dbReference type="InterPro" id="IPR041715">
    <property type="entry name" value="HisRS-like_core"/>
</dbReference>
<evidence type="ECO:0000256" key="6">
    <source>
        <dbReference type="ARBA" id="ARBA00022917"/>
    </source>
</evidence>
<evidence type="ECO:0000256" key="9">
    <source>
        <dbReference type="HAMAP-Rule" id="MF_00127"/>
    </source>
</evidence>
<dbReference type="NCBIfam" id="TIGR00442">
    <property type="entry name" value="hisS"/>
    <property type="match status" value="1"/>
</dbReference>
<keyword evidence="13" id="KW-1185">Reference proteome</keyword>
<evidence type="ECO:0000313" key="12">
    <source>
        <dbReference type="EMBL" id="MBB5998248.1"/>
    </source>
</evidence>
<dbReference type="InterPro" id="IPR004154">
    <property type="entry name" value="Anticodon-bd"/>
</dbReference>
<dbReference type="Gene3D" id="3.40.50.800">
    <property type="entry name" value="Anticodon-binding domain"/>
    <property type="match status" value="1"/>
</dbReference>
<evidence type="ECO:0000259" key="11">
    <source>
        <dbReference type="PROSITE" id="PS50862"/>
    </source>
</evidence>
<keyword evidence="7 9" id="KW-0030">Aminoacyl-tRNA synthetase</keyword>
<dbReference type="PIRSF" id="PIRSF001549">
    <property type="entry name" value="His-tRNA_synth"/>
    <property type="match status" value="1"/>
</dbReference>
<dbReference type="Gene3D" id="3.30.930.10">
    <property type="entry name" value="Bira Bifunctional Protein, Domain 2"/>
    <property type="match status" value="1"/>
</dbReference>
<keyword evidence="6 9" id="KW-0648">Protein biosynthesis</keyword>
<feature type="binding site" evidence="10">
    <location>
        <begin position="92"/>
        <end position="94"/>
    </location>
    <ligand>
        <name>L-histidine</name>
        <dbReference type="ChEBI" id="CHEBI:57595"/>
    </ligand>
</feature>
<evidence type="ECO:0000256" key="5">
    <source>
        <dbReference type="ARBA" id="ARBA00022840"/>
    </source>
</evidence>
<dbReference type="EMBL" id="JACHLY010000001">
    <property type="protein sequence ID" value="MBB5998248.1"/>
    <property type="molecule type" value="Genomic_DNA"/>
</dbReference>
<dbReference type="InterPro" id="IPR045864">
    <property type="entry name" value="aa-tRNA-synth_II/BPL/LPL"/>
</dbReference>
<evidence type="ECO:0000256" key="4">
    <source>
        <dbReference type="ARBA" id="ARBA00022741"/>
    </source>
</evidence>
<keyword evidence="3 9" id="KW-0963">Cytoplasm</keyword>
<protein>
    <recommendedName>
        <fullName evidence="9">Histidine--tRNA ligase</fullName>
        <ecNumber evidence="9">6.1.1.21</ecNumber>
    </recommendedName>
    <alternativeName>
        <fullName evidence="9">Histidyl-tRNA synthetase</fullName>
        <shortName evidence="9">HisRS</shortName>
    </alternativeName>
</protein>
<evidence type="ECO:0000256" key="2">
    <source>
        <dbReference type="ARBA" id="ARBA00011738"/>
    </source>
</evidence>
<proteinExistence type="inferred from homology"/>
<comment type="subcellular location">
    <subcellularLocation>
        <location evidence="9">Cytoplasm</location>
    </subcellularLocation>
</comment>
<dbReference type="PANTHER" id="PTHR11476:SF7">
    <property type="entry name" value="HISTIDINE--TRNA LIGASE"/>
    <property type="match status" value="1"/>
</dbReference>
<dbReference type="GO" id="GO:0004821">
    <property type="term" value="F:histidine-tRNA ligase activity"/>
    <property type="evidence" value="ECO:0007669"/>
    <property type="project" value="UniProtKB-UniRule"/>
</dbReference>